<protein>
    <submittedName>
        <fullName evidence="2">ClpB_D2-small domain-containing protein</fullName>
    </submittedName>
</protein>
<dbReference type="Proteomes" id="UP000036681">
    <property type="component" value="Unplaced"/>
</dbReference>
<dbReference type="AlphaFoldDB" id="A0A0M3I7A6"/>
<proteinExistence type="predicted"/>
<keyword evidence="1" id="KW-1185">Reference proteome</keyword>
<evidence type="ECO:0000313" key="1">
    <source>
        <dbReference type="Proteomes" id="UP000036681"/>
    </source>
</evidence>
<organism evidence="1 2">
    <name type="scientific">Ascaris lumbricoides</name>
    <name type="common">Giant roundworm</name>
    <dbReference type="NCBI Taxonomy" id="6252"/>
    <lineage>
        <taxon>Eukaryota</taxon>
        <taxon>Metazoa</taxon>
        <taxon>Ecdysozoa</taxon>
        <taxon>Nematoda</taxon>
        <taxon>Chromadorea</taxon>
        <taxon>Rhabditida</taxon>
        <taxon>Spirurina</taxon>
        <taxon>Ascaridomorpha</taxon>
        <taxon>Ascaridoidea</taxon>
        <taxon>Ascarididae</taxon>
        <taxon>Ascaris</taxon>
    </lineage>
</organism>
<sequence>MKRLSDGTAKGFDVRISRRIARKVKKVLRDNLGHGCVARVADGGFRGIAHRLMLIELVSARLQVSSIFRLLLRQQR</sequence>
<name>A0A0M3I7A6_ASCLU</name>
<accession>A0A0M3I7A6</accession>
<evidence type="ECO:0000313" key="2">
    <source>
        <dbReference type="WBParaSite" id="ALUE_0001304101-mRNA-1"/>
    </source>
</evidence>
<dbReference type="WBParaSite" id="ALUE_0001304101-mRNA-1">
    <property type="protein sequence ID" value="ALUE_0001304101-mRNA-1"/>
    <property type="gene ID" value="ALUE_0001304101"/>
</dbReference>
<reference evidence="2" key="1">
    <citation type="submission" date="2017-02" db="UniProtKB">
        <authorList>
            <consortium name="WormBaseParasite"/>
        </authorList>
    </citation>
    <scope>IDENTIFICATION</scope>
</reference>